<feature type="transmembrane region" description="Helical" evidence="2">
    <location>
        <begin position="29"/>
        <end position="52"/>
    </location>
</feature>
<evidence type="ECO:0000256" key="2">
    <source>
        <dbReference type="SAM" id="Phobius"/>
    </source>
</evidence>
<organism evidence="3 4">
    <name type="scientific">Actinacidiphila alni</name>
    <dbReference type="NCBI Taxonomy" id="380248"/>
    <lineage>
        <taxon>Bacteria</taxon>
        <taxon>Bacillati</taxon>
        <taxon>Actinomycetota</taxon>
        <taxon>Actinomycetes</taxon>
        <taxon>Kitasatosporales</taxon>
        <taxon>Streptomycetaceae</taxon>
        <taxon>Actinacidiphila</taxon>
    </lineage>
</organism>
<protein>
    <submittedName>
        <fullName evidence="3">Uncharacterized protein</fullName>
    </submittedName>
</protein>
<evidence type="ECO:0000256" key="1">
    <source>
        <dbReference type="SAM" id="MobiDB-lite"/>
    </source>
</evidence>
<keyword evidence="2" id="KW-0812">Transmembrane</keyword>
<dbReference type="EMBL" id="FONG01000001">
    <property type="protein sequence ID" value="SFE05110.1"/>
    <property type="molecule type" value="Genomic_DNA"/>
</dbReference>
<feature type="transmembrane region" description="Helical" evidence="2">
    <location>
        <begin position="129"/>
        <end position="150"/>
    </location>
</feature>
<feature type="compositionally biased region" description="Gly residues" evidence="1">
    <location>
        <begin position="168"/>
        <end position="204"/>
    </location>
</feature>
<name>A0A1I1XI92_9ACTN</name>
<evidence type="ECO:0000313" key="3">
    <source>
        <dbReference type="EMBL" id="SFE05110.1"/>
    </source>
</evidence>
<dbReference type="AlphaFoldDB" id="A0A1I1XI92"/>
<keyword evidence="2" id="KW-0472">Membrane</keyword>
<feature type="region of interest" description="Disordered" evidence="1">
    <location>
        <begin position="154"/>
        <end position="233"/>
    </location>
</feature>
<feature type="compositionally biased region" description="Low complexity" evidence="1">
    <location>
        <begin position="205"/>
        <end position="233"/>
    </location>
</feature>
<sequence>MTELTTAHAAAPAAGLSAAAEPISGLHGGSALLLIALVVVAVAVVAVIPLIMDVRRATAWRQQITDRLIDDAAHDHEVRDLLRDLREPRGVRGLTRSVIAILILALVAFALAVAMLSSGADSGDLRKTIVTSLMTVLATVSGFYFGSLGAQNSAEDARRRTTTARPGASGGGKAVVRIGGPGDGPGDAAGGPGGGTPPGTGPSTGPGSAPEADLPAQATVTATASTPTADEDG</sequence>
<keyword evidence="4" id="KW-1185">Reference proteome</keyword>
<dbReference type="OrthoDB" id="4218538at2"/>
<keyword evidence="2" id="KW-1133">Transmembrane helix</keyword>
<dbReference type="Proteomes" id="UP000199323">
    <property type="component" value="Unassembled WGS sequence"/>
</dbReference>
<evidence type="ECO:0000313" key="4">
    <source>
        <dbReference type="Proteomes" id="UP000199323"/>
    </source>
</evidence>
<reference evidence="3 4" key="1">
    <citation type="submission" date="2016-10" db="EMBL/GenBank/DDBJ databases">
        <authorList>
            <person name="de Groot N.N."/>
        </authorList>
    </citation>
    <scope>NUCLEOTIDE SEQUENCE [LARGE SCALE GENOMIC DNA]</scope>
    <source>
        <strain evidence="3 4">CGMCC 4.3510</strain>
    </source>
</reference>
<accession>A0A1I1XI92</accession>
<dbReference type="RefSeq" id="WP_093711446.1">
    <property type="nucleotide sequence ID" value="NZ_FONG01000001.1"/>
</dbReference>
<proteinExistence type="predicted"/>
<gene>
    <name evidence="3" type="ORF">SAMN05216251_101302</name>
</gene>
<feature type="transmembrane region" description="Helical" evidence="2">
    <location>
        <begin position="98"/>
        <end position="117"/>
    </location>
</feature>